<name>A0A4S8JE45_MUSBA</name>
<dbReference type="EMBL" id="PYDT01000005">
    <property type="protein sequence ID" value="THU60061.1"/>
    <property type="molecule type" value="Genomic_DNA"/>
</dbReference>
<accession>A0A4S8JE45</accession>
<proteinExistence type="predicted"/>
<sequence length="174" mass="18412">MVSFSKCGEGDSSTQWLLTLLLLSPSFPANVAPVMAAATVTVSFGSAAVALAFSAEYFPSSLFQTPLLDSQELPLTMAEFEEDTAHGYIGPKRLSCCCPWPLLLAAPKKLAKLFVFGRCGEGLARNGLKYDNGGWLGIEDEEFVSFNNVKLAAAVAVEASAVAPTGRGWLCVPS</sequence>
<dbReference type="Proteomes" id="UP000317650">
    <property type="component" value="Chromosome 7"/>
</dbReference>
<reference evidence="1 2" key="1">
    <citation type="journal article" date="2019" name="Nat. Plants">
        <title>Genome sequencing of Musa balbisiana reveals subgenome evolution and function divergence in polyploid bananas.</title>
        <authorList>
            <person name="Yao X."/>
        </authorList>
    </citation>
    <scope>NUCLEOTIDE SEQUENCE [LARGE SCALE GENOMIC DNA]</scope>
    <source>
        <strain evidence="2">cv. DH-PKW</strain>
        <tissue evidence="1">Leaves</tissue>
    </source>
</reference>
<dbReference type="AlphaFoldDB" id="A0A4S8JE45"/>
<gene>
    <name evidence="1" type="ORF">C4D60_Mb07t08660</name>
</gene>
<protein>
    <submittedName>
        <fullName evidence="1">Uncharacterized protein</fullName>
    </submittedName>
</protein>
<keyword evidence="2" id="KW-1185">Reference proteome</keyword>
<organism evidence="1 2">
    <name type="scientific">Musa balbisiana</name>
    <name type="common">Banana</name>
    <dbReference type="NCBI Taxonomy" id="52838"/>
    <lineage>
        <taxon>Eukaryota</taxon>
        <taxon>Viridiplantae</taxon>
        <taxon>Streptophyta</taxon>
        <taxon>Embryophyta</taxon>
        <taxon>Tracheophyta</taxon>
        <taxon>Spermatophyta</taxon>
        <taxon>Magnoliopsida</taxon>
        <taxon>Liliopsida</taxon>
        <taxon>Zingiberales</taxon>
        <taxon>Musaceae</taxon>
        <taxon>Musa</taxon>
    </lineage>
</organism>
<comment type="caution">
    <text evidence="1">The sequence shown here is derived from an EMBL/GenBank/DDBJ whole genome shotgun (WGS) entry which is preliminary data.</text>
</comment>
<evidence type="ECO:0000313" key="1">
    <source>
        <dbReference type="EMBL" id="THU60061.1"/>
    </source>
</evidence>
<evidence type="ECO:0000313" key="2">
    <source>
        <dbReference type="Proteomes" id="UP000317650"/>
    </source>
</evidence>